<dbReference type="EMBL" id="AP015034">
    <property type="protein sequence ID" value="BAT74999.1"/>
    <property type="molecule type" value="Genomic_DNA"/>
</dbReference>
<protein>
    <submittedName>
        <fullName evidence="1">Uncharacterized protein</fullName>
    </submittedName>
</protein>
<evidence type="ECO:0000313" key="1">
    <source>
        <dbReference type="EMBL" id="BAT74999.1"/>
    </source>
</evidence>
<dbReference type="Proteomes" id="UP000291084">
    <property type="component" value="Chromosome 1"/>
</dbReference>
<name>A0A0S3R395_PHAAN</name>
<gene>
    <name evidence="1" type="primary">Vigan.01G279100</name>
    <name evidence="1" type="ORF">VIGAN_01279100</name>
</gene>
<accession>A0A0S3R395</accession>
<dbReference type="AlphaFoldDB" id="A0A0S3R395"/>
<proteinExistence type="predicted"/>
<feature type="non-terminal residue" evidence="1">
    <location>
        <position position="1"/>
    </location>
</feature>
<keyword evidence="2" id="KW-1185">Reference proteome</keyword>
<reference evidence="1 2" key="1">
    <citation type="journal article" date="2015" name="Sci. Rep.">
        <title>The power of single molecule real-time sequencing technology in the de novo assembly of a eukaryotic genome.</title>
        <authorList>
            <person name="Sakai H."/>
            <person name="Naito K."/>
            <person name="Ogiso-Tanaka E."/>
            <person name="Takahashi Y."/>
            <person name="Iseki K."/>
            <person name="Muto C."/>
            <person name="Satou K."/>
            <person name="Teruya K."/>
            <person name="Shiroma A."/>
            <person name="Shimoji M."/>
            <person name="Hirano T."/>
            <person name="Itoh T."/>
            <person name="Kaga A."/>
            <person name="Tomooka N."/>
        </authorList>
    </citation>
    <scope>NUCLEOTIDE SEQUENCE [LARGE SCALE GENOMIC DNA]</scope>
    <source>
        <strain evidence="2">cv. Shumari</strain>
    </source>
</reference>
<organism evidence="1 2">
    <name type="scientific">Vigna angularis var. angularis</name>
    <dbReference type="NCBI Taxonomy" id="157739"/>
    <lineage>
        <taxon>Eukaryota</taxon>
        <taxon>Viridiplantae</taxon>
        <taxon>Streptophyta</taxon>
        <taxon>Embryophyta</taxon>
        <taxon>Tracheophyta</taxon>
        <taxon>Spermatophyta</taxon>
        <taxon>Magnoliopsida</taxon>
        <taxon>eudicotyledons</taxon>
        <taxon>Gunneridae</taxon>
        <taxon>Pentapetalae</taxon>
        <taxon>rosids</taxon>
        <taxon>fabids</taxon>
        <taxon>Fabales</taxon>
        <taxon>Fabaceae</taxon>
        <taxon>Papilionoideae</taxon>
        <taxon>50 kb inversion clade</taxon>
        <taxon>NPAAA clade</taxon>
        <taxon>indigoferoid/millettioid clade</taxon>
        <taxon>Phaseoleae</taxon>
        <taxon>Vigna</taxon>
    </lineage>
</organism>
<evidence type="ECO:0000313" key="2">
    <source>
        <dbReference type="Proteomes" id="UP000291084"/>
    </source>
</evidence>
<sequence length="71" mass="8583">LINSYCYRGNLLSYLRHFRYACKFYRSTCVHFPNDCRSSMVNFILANIFKLSLLKFYLDKQEEARLKFKSP</sequence>